<name>B7KDQ9_GLOC7</name>
<dbReference type="InterPro" id="IPR036917">
    <property type="entry name" value="Orange_carotenoid-bd_N_sf"/>
</dbReference>
<dbReference type="AlphaFoldDB" id="B7KDQ9"/>
<keyword evidence="1" id="KW-0605">Phycobilisome</keyword>
<dbReference type="STRING" id="65393.PCC7424_1930"/>
<dbReference type="EMBL" id="CP001291">
    <property type="protein sequence ID" value="ACK70361.1"/>
    <property type="molecule type" value="Genomic_DNA"/>
</dbReference>
<evidence type="ECO:0000313" key="3">
    <source>
        <dbReference type="EMBL" id="ACK70361.1"/>
    </source>
</evidence>
<keyword evidence="1" id="KW-0042">Antenna complex</keyword>
<proteinExistence type="inferred from homology"/>
<comment type="similarity">
    <text evidence="1">Belongs to the orange carotenoid-binding protein family.</text>
</comment>
<dbReference type="GO" id="GO:0016037">
    <property type="term" value="P:light absorption"/>
    <property type="evidence" value="ECO:0007669"/>
    <property type="project" value="UniProtKB-UniRule"/>
</dbReference>
<gene>
    <name evidence="3" type="ordered locus">PCC7424_1930</name>
</gene>
<dbReference type="GO" id="GO:0031404">
    <property type="term" value="F:chloride ion binding"/>
    <property type="evidence" value="ECO:0007669"/>
    <property type="project" value="InterPro"/>
</dbReference>
<keyword evidence="4" id="KW-1185">Reference proteome</keyword>
<keyword evidence="1" id="KW-0472">Membrane</keyword>
<dbReference type="Pfam" id="PF09150">
    <property type="entry name" value="Carot_N"/>
    <property type="match status" value="1"/>
</dbReference>
<dbReference type="RefSeq" id="WP_012599304.1">
    <property type="nucleotide sequence ID" value="NC_011729.1"/>
</dbReference>
<accession>B7KDQ9</accession>
<dbReference type="PROSITE" id="PS51773">
    <property type="entry name" value="OCP_N"/>
    <property type="match status" value="1"/>
</dbReference>
<dbReference type="SUPFAM" id="SSF81930">
    <property type="entry name" value="Orange carotenoid protein, N-terminal domain"/>
    <property type="match status" value="1"/>
</dbReference>
<dbReference type="Proteomes" id="UP000002384">
    <property type="component" value="Chromosome"/>
</dbReference>
<evidence type="ECO:0000313" key="4">
    <source>
        <dbReference type="Proteomes" id="UP000002384"/>
    </source>
</evidence>
<dbReference type="KEGG" id="cyc:PCC7424_1930"/>
<evidence type="ECO:0000259" key="2">
    <source>
        <dbReference type="PROSITE" id="PS51773"/>
    </source>
</evidence>
<dbReference type="OrthoDB" id="511607at2"/>
<dbReference type="InterPro" id="IPR015233">
    <property type="entry name" value="Orange_carotenoid-bd_N"/>
</dbReference>
<dbReference type="HOGENOM" id="CLU_075069_2_0_3"/>
<sequence length="160" mass="17655">MVQSQTNIDQAVSKFSQFSIDDQLALLWFVYEKMGKGVTPAAPDASTAAPGIAEGLFNQVKEKSQQEQLDIMRDIARGNNTLISREYGSLSATTKLEFWYLLAQGMDAGTVIPMPEDYQVSEDGNNWVSELERLEFQQQITVLRSIVSEMGAEPASGANI</sequence>
<feature type="domain" description="OCP N-terminal" evidence="2">
    <location>
        <begin position="5"/>
        <end position="158"/>
    </location>
</feature>
<organism evidence="3 4">
    <name type="scientific">Gloeothece citriformis (strain PCC 7424)</name>
    <name type="common">Cyanothece sp. (strain PCC 7424)</name>
    <dbReference type="NCBI Taxonomy" id="65393"/>
    <lineage>
        <taxon>Bacteria</taxon>
        <taxon>Bacillati</taxon>
        <taxon>Cyanobacteriota</taxon>
        <taxon>Cyanophyceae</taxon>
        <taxon>Oscillatoriophycideae</taxon>
        <taxon>Chroococcales</taxon>
        <taxon>Aphanothecaceae</taxon>
        <taxon>Gloeothece</taxon>
        <taxon>Gloeothece citriformis</taxon>
    </lineage>
</organism>
<dbReference type="eggNOG" id="COG3631">
    <property type="taxonomic scope" value="Bacteria"/>
</dbReference>
<protein>
    <submittedName>
        <fullName evidence="3">Orange carotenoid protein</fullName>
    </submittedName>
</protein>
<dbReference type="Gene3D" id="1.10.2090.10">
    <property type="entry name" value="Orange carotenoid-binding protein, N-terminal domain"/>
    <property type="match status" value="1"/>
</dbReference>
<reference evidence="4" key="1">
    <citation type="journal article" date="2011" name="MBio">
        <title>Novel metabolic attributes of the genus Cyanothece, comprising a group of unicellular nitrogen-fixing Cyanobacteria.</title>
        <authorList>
            <person name="Bandyopadhyay A."/>
            <person name="Elvitigala T."/>
            <person name="Welsh E."/>
            <person name="Stockel J."/>
            <person name="Liberton M."/>
            <person name="Min H."/>
            <person name="Sherman L.A."/>
            <person name="Pakrasi H.B."/>
        </authorList>
    </citation>
    <scope>NUCLEOTIDE SEQUENCE [LARGE SCALE GENOMIC DNA]</scope>
    <source>
        <strain evidence="4">PCC 7424</strain>
    </source>
</reference>
<evidence type="ECO:0000256" key="1">
    <source>
        <dbReference type="PROSITE-ProRule" id="PRU01109"/>
    </source>
</evidence>
<dbReference type="GO" id="GO:0030089">
    <property type="term" value="C:phycobilisome"/>
    <property type="evidence" value="ECO:0007669"/>
    <property type="project" value="UniProtKB-UniRule"/>
</dbReference>
<keyword evidence="1" id="KW-0793">Thylakoid</keyword>
<keyword evidence="1" id="KW-0157">Chromophore</keyword>